<feature type="domain" description="C2H2-type" evidence="10">
    <location>
        <begin position="119"/>
        <end position="150"/>
    </location>
</feature>
<dbReference type="PANTHER" id="PTHR46179">
    <property type="entry name" value="ZINC FINGER PROTEIN"/>
    <property type="match status" value="1"/>
</dbReference>
<dbReference type="GO" id="GO:0008270">
    <property type="term" value="F:zinc ion binding"/>
    <property type="evidence" value="ECO:0007669"/>
    <property type="project" value="UniProtKB-KW"/>
</dbReference>
<dbReference type="FunFam" id="3.30.160.60:FF:000100">
    <property type="entry name" value="Zinc finger 45-like"/>
    <property type="match status" value="1"/>
</dbReference>
<dbReference type="GeneID" id="63833147"/>
<keyword evidence="6" id="KW-0805">Transcription regulation</keyword>
<dbReference type="AlphaFoldDB" id="A0A9P4YB67"/>
<keyword evidence="5" id="KW-0862">Zinc</keyword>
<evidence type="ECO:0000313" key="12">
    <source>
        <dbReference type="Proteomes" id="UP000803844"/>
    </source>
</evidence>
<keyword evidence="12" id="KW-1185">Reference proteome</keyword>
<feature type="domain" description="C2H2-type" evidence="10">
    <location>
        <begin position="30"/>
        <end position="59"/>
    </location>
</feature>
<feature type="domain" description="C2H2-type" evidence="10">
    <location>
        <begin position="91"/>
        <end position="118"/>
    </location>
</feature>
<dbReference type="SMART" id="SM00355">
    <property type="entry name" value="ZnF_C2H2"/>
    <property type="match status" value="10"/>
</dbReference>
<evidence type="ECO:0000256" key="9">
    <source>
        <dbReference type="PROSITE-ProRule" id="PRU00042"/>
    </source>
</evidence>
<dbReference type="SUPFAM" id="SSF57667">
    <property type="entry name" value="beta-beta-alpha zinc fingers"/>
    <property type="match status" value="4"/>
</dbReference>
<sequence length="391" mass="44148">ADAQTPATIVTDASTTASGRRKFPSQHKTIPCTIAGCTKKFNRPARLVAHMRSHNNERPYKCTYEGCDKAYSDNKHLKVHIVSAHTKETKFVCPQCDKGFATSQRLKAHALAHQGKERFRCRGYPPCDQSFRKHQTLQRHVLKDHLGQKPYPCTHEGCTESYDTANSLKAHVTREHGELRFWCDECSQAAAGDGDEKKPVGFTTQFLLERHIRSEHVNCIFCDGLKFNGQYLLEQHMEIYHSGLTVKDRKTVPCDFDGCDKSFTKKSNMKVHYRAAHEGLRYVCGKLDTSDSLGLQDWNWAEEGCGETFTTKVGLEMHVTYVHLGKQRPLYESPSYAEYDAAPGSHSKMATLDDISGVAEYERRQIPCAVPGCIARFIRYAELSGHMQAAH</sequence>
<dbReference type="RefSeq" id="XP_040780799.1">
    <property type="nucleotide sequence ID" value="XM_040916018.1"/>
</dbReference>
<gene>
    <name evidence="11" type="ORF">M406DRAFT_23532</name>
</gene>
<reference evidence="11" key="1">
    <citation type="journal article" date="2020" name="Phytopathology">
        <title>Genome sequence of the chestnut blight fungus Cryphonectria parasitica EP155: A fundamental resource for an archetypical invasive plant pathogen.</title>
        <authorList>
            <person name="Crouch J.A."/>
            <person name="Dawe A."/>
            <person name="Aerts A."/>
            <person name="Barry K."/>
            <person name="Churchill A.C.L."/>
            <person name="Grimwood J."/>
            <person name="Hillman B."/>
            <person name="Milgroom M.G."/>
            <person name="Pangilinan J."/>
            <person name="Smith M."/>
            <person name="Salamov A."/>
            <person name="Schmutz J."/>
            <person name="Yadav J."/>
            <person name="Grigoriev I.V."/>
            <person name="Nuss D."/>
        </authorList>
    </citation>
    <scope>NUCLEOTIDE SEQUENCE</scope>
    <source>
        <strain evidence="11">EP155</strain>
    </source>
</reference>
<evidence type="ECO:0000256" key="8">
    <source>
        <dbReference type="ARBA" id="ARBA00023242"/>
    </source>
</evidence>
<evidence type="ECO:0000256" key="5">
    <source>
        <dbReference type="ARBA" id="ARBA00022833"/>
    </source>
</evidence>
<evidence type="ECO:0000256" key="2">
    <source>
        <dbReference type="ARBA" id="ARBA00022723"/>
    </source>
</evidence>
<protein>
    <recommendedName>
        <fullName evidence="10">C2H2-type domain-containing protein</fullName>
    </recommendedName>
</protein>
<keyword evidence="2" id="KW-0479">Metal-binding</keyword>
<evidence type="ECO:0000256" key="4">
    <source>
        <dbReference type="ARBA" id="ARBA00022771"/>
    </source>
</evidence>
<evidence type="ECO:0000313" key="11">
    <source>
        <dbReference type="EMBL" id="KAF3769838.1"/>
    </source>
</evidence>
<comment type="subcellular location">
    <subcellularLocation>
        <location evidence="1">Nucleus</location>
    </subcellularLocation>
</comment>
<dbReference type="InterPro" id="IPR051061">
    <property type="entry name" value="Zinc_finger_trans_reg"/>
</dbReference>
<dbReference type="OrthoDB" id="4748970at2759"/>
<dbReference type="PANTHER" id="PTHR46179:SF13">
    <property type="entry name" value="C2H2-TYPE DOMAIN-CONTAINING PROTEIN"/>
    <property type="match status" value="1"/>
</dbReference>
<accession>A0A9P4YB67</accession>
<dbReference type="FunFam" id="3.30.160.60:FF:000125">
    <property type="entry name" value="Putative zinc finger protein 143"/>
    <property type="match status" value="1"/>
</dbReference>
<dbReference type="GO" id="GO:0000978">
    <property type="term" value="F:RNA polymerase II cis-regulatory region sequence-specific DNA binding"/>
    <property type="evidence" value="ECO:0007669"/>
    <property type="project" value="UniProtKB-ARBA"/>
</dbReference>
<dbReference type="PROSITE" id="PS50157">
    <property type="entry name" value="ZINC_FINGER_C2H2_2"/>
    <property type="match status" value="5"/>
</dbReference>
<keyword evidence="3" id="KW-0677">Repeat</keyword>
<proteinExistence type="predicted"/>
<dbReference type="Proteomes" id="UP000803844">
    <property type="component" value="Unassembled WGS sequence"/>
</dbReference>
<feature type="non-terminal residue" evidence="11">
    <location>
        <position position="391"/>
    </location>
</feature>
<feature type="non-terminal residue" evidence="11">
    <location>
        <position position="1"/>
    </location>
</feature>
<comment type="caution">
    <text evidence="11">The sequence shown here is derived from an EMBL/GenBank/DDBJ whole genome shotgun (WGS) entry which is preliminary data.</text>
</comment>
<dbReference type="Pfam" id="PF13894">
    <property type="entry name" value="zf-C2H2_4"/>
    <property type="match status" value="1"/>
</dbReference>
<dbReference type="Pfam" id="PF00096">
    <property type="entry name" value="zf-C2H2"/>
    <property type="match status" value="3"/>
</dbReference>
<evidence type="ECO:0000256" key="7">
    <source>
        <dbReference type="ARBA" id="ARBA00023163"/>
    </source>
</evidence>
<dbReference type="GO" id="GO:0005634">
    <property type="term" value="C:nucleus"/>
    <property type="evidence" value="ECO:0007669"/>
    <property type="project" value="UniProtKB-SubCell"/>
</dbReference>
<evidence type="ECO:0000256" key="1">
    <source>
        <dbReference type="ARBA" id="ARBA00004123"/>
    </source>
</evidence>
<feature type="domain" description="C2H2-type" evidence="10">
    <location>
        <begin position="60"/>
        <end position="90"/>
    </location>
</feature>
<keyword evidence="8" id="KW-0539">Nucleus</keyword>
<dbReference type="Gene3D" id="3.30.160.60">
    <property type="entry name" value="Classic Zinc Finger"/>
    <property type="match status" value="5"/>
</dbReference>
<keyword evidence="4 9" id="KW-0863">Zinc-finger</keyword>
<dbReference type="PROSITE" id="PS00028">
    <property type="entry name" value="ZINC_FINGER_C2H2_1"/>
    <property type="match status" value="6"/>
</dbReference>
<evidence type="ECO:0000256" key="3">
    <source>
        <dbReference type="ARBA" id="ARBA00022737"/>
    </source>
</evidence>
<organism evidence="11 12">
    <name type="scientific">Cryphonectria parasitica (strain ATCC 38755 / EP155)</name>
    <dbReference type="NCBI Taxonomy" id="660469"/>
    <lineage>
        <taxon>Eukaryota</taxon>
        <taxon>Fungi</taxon>
        <taxon>Dikarya</taxon>
        <taxon>Ascomycota</taxon>
        <taxon>Pezizomycotina</taxon>
        <taxon>Sordariomycetes</taxon>
        <taxon>Sordariomycetidae</taxon>
        <taxon>Diaporthales</taxon>
        <taxon>Cryphonectriaceae</taxon>
        <taxon>Cryphonectria-Endothia species complex</taxon>
        <taxon>Cryphonectria</taxon>
    </lineage>
</organism>
<name>A0A9P4YB67_CRYP1</name>
<keyword evidence="7" id="KW-0804">Transcription</keyword>
<dbReference type="GO" id="GO:0000981">
    <property type="term" value="F:DNA-binding transcription factor activity, RNA polymerase II-specific"/>
    <property type="evidence" value="ECO:0007669"/>
    <property type="project" value="UniProtKB-ARBA"/>
</dbReference>
<evidence type="ECO:0000259" key="10">
    <source>
        <dbReference type="PROSITE" id="PS50157"/>
    </source>
</evidence>
<feature type="domain" description="C2H2-type" evidence="10">
    <location>
        <begin position="252"/>
        <end position="282"/>
    </location>
</feature>
<evidence type="ECO:0000256" key="6">
    <source>
        <dbReference type="ARBA" id="ARBA00023015"/>
    </source>
</evidence>
<dbReference type="InterPro" id="IPR013087">
    <property type="entry name" value="Znf_C2H2_type"/>
</dbReference>
<dbReference type="EMBL" id="MU032344">
    <property type="protein sequence ID" value="KAF3769838.1"/>
    <property type="molecule type" value="Genomic_DNA"/>
</dbReference>
<dbReference type="InterPro" id="IPR036236">
    <property type="entry name" value="Znf_C2H2_sf"/>
</dbReference>